<name>A0A9W9M4A5_9EURO</name>
<dbReference type="GO" id="GO:0016020">
    <property type="term" value="C:membrane"/>
    <property type="evidence" value="ECO:0007669"/>
    <property type="project" value="TreeGrafter"/>
</dbReference>
<gene>
    <name evidence="2" type="ORF">N7472_007258</name>
</gene>
<sequence length="280" mass="31236">MTKTHAFSASDAPTYQKVDLRVENVNLQISMISKTGSLAPIVFLHGFGSSKEEFNDLAYLPAFRDYGMLAYDAPGCGETKCDNLGKVSMSFLVKTADTLLQHLKIEKFHLMGHSMGGLTALMLASEFPDRVLSFVNIKGNLSPEDCFLSRQVFEFPSDDPLAFFDAFIERARRALSYSNAVYASNLPHKVRPEVVYGILSTMVELSDNTDLMAKFLGLPCPRMFMYGEHNAGLSYLPALRQTTVELAEIPHSGHFPMYSNPPEMFHRIARFLSRVGAENL</sequence>
<dbReference type="GO" id="GO:0016787">
    <property type="term" value="F:hydrolase activity"/>
    <property type="evidence" value="ECO:0007669"/>
    <property type="project" value="UniProtKB-KW"/>
</dbReference>
<dbReference type="Proteomes" id="UP001150879">
    <property type="component" value="Unassembled WGS sequence"/>
</dbReference>
<accession>A0A9W9M4A5</accession>
<dbReference type="Pfam" id="PF00561">
    <property type="entry name" value="Abhydrolase_1"/>
    <property type="match status" value="1"/>
</dbReference>
<protein>
    <submittedName>
        <fullName evidence="2">Alpha/Beta hydrolase protein</fullName>
    </submittedName>
</protein>
<reference evidence="2" key="1">
    <citation type="submission" date="2022-11" db="EMBL/GenBank/DDBJ databases">
        <authorList>
            <person name="Petersen C."/>
        </authorList>
    </citation>
    <scope>NUCLEOTIDE SEQUENCE</scope>
    <source>
        <strain evidence="2">IBT 16849</strain>
    </source>
</reference>
<organism evidence="2 3">
    <name type="scientific">Penicillium cf. griseofulvum</name>
    <dbReference type="NCBI Taxonomy" id="2972120"/>
    <lineage>
        <taxon>Eukaryota</taxon>
        <taxon>Fungi</taxon>
        <taxon>Dikarya</taxon>
        <taxon>Ascomycota</taxon>
        <taxon>Pezizomycotina</taxon>
        <taxon>Eurotiomycetes</taxon>
        <taxon>Eurotiomycetidae</taxon>
        <taxon>Eurotiales</taxon>
        <taxon>Aspergillaceae</taxon>
        <taxon>Penicillium</taxon>
    </lineage>
</organism>
<dbReference type="OrthoDB" id="190201at2759"/>
<dbReference type="InterPro" id="IPR050266">
    <property type="entry name" value="AB_hydrolase_sf"/>
</dbReference>
<feature type="domain" description="AB hydrolase-1" evidence="1">
    <location>
        <begin position="40"/>
        <end position="173"/>
    </location>
</feature>
<evidence type="ECO:0000313" key="3">
    <source>
        <dbReference type="Proteomes" id="UP001150879"/>
    </source>
</evidence>
<dbReference type="EMBL" id="JAPQKP010000005">
    <property type="protein sequence ID" value="KAJ5188244.1"/>
    <property type="molecule type" value="Genomic_DNA"/>
</dbReference>
<dbReference type="SUPFAM" id="SSF53474">
    <property type="entry name" value="alpha/beta-Hydrolases"/>
    <property type="match status" value="1"/>
</dbReference>
<dbReference type="GO" id="GO:0072330">
    <property type="term" value="P:monocarboxylic acid biosynthetic process"/>
    <property type="evidence" value="ECO:0007669"/>
    <property type="project" value="UniProtKB-ARBA"/>
</dbReference>
<reference evidence="2" key="2">
    <citation type="journal article" date="2023" name="IMA Fungus">
        <title>Comparative genomic study of the Penicillium genus elucidates a diverse pangenome and 15 lateral gene transfer events.</title>
        <authorList>
            <person name="Petersen C."/>
            <person name="Sorensen T."/>
            <person name="Nielsen M.R."/>
            <person name="Sondergaard T.E."/>
            <person name="Sorensen J.L."/>
            <person name="Fitzpatrick D.A."/>
            <person name="Frisvad J.C."/>
            <person name="Nielsen K.L."/>
        </authorList>
    </citation>
    <scope>NUCLEOTIDE SEQUENCE</scope>
    <source>
        <strain evidence="2">IBT 16849</strain>
    </source>
</reference>
<comment type="caution">
    <text evidence="2">The sequence shown here is derived from an EMBL/GenBank/DDBJ whole genome shotgun (WGS) entry which is preliminary data.</text>
</comment>
<keyword evidence="2" id="KW-0378">Hydrolase</keyword>
<dbReference type="PRINTS" id="PR00111">
    <property type="entry name" value="ABHYDROLASE"/>
</dbReference>
<evidence type="ECO:0000313" key="2">
    <source>
        <dbReference type="EMBL" id="KAJ5188244.1"/>
    </source>
</evidence>
<dbReference type="Gene3D" id="3.40.50.1820">
    <property type="entry name" value="alpha/beta hydrolase"/>
    <property type="match status" value="1"/>
</dbReference>
<dbReference type="AlphaFoldDB" id="A0A9W9M4A5"/>
<dbReference type="PANTHER" id="PTHR43798">
    <property type="entry name" value="MONOACYLGLYCEROL LIPASE"/>
    <property type="match status" value="1"/>
</dbReference>
<keyword evidence="3" id="KW-1185">Reference proteome</keyword>
<evidence type="ECO:0000259" key="1">
    <source>
        <dbReference type="Pfam" id="PF00561"/>
    </source>
</evidence>
<dbReference type="InterPro" id="IPR000073">
    <property type="entry name" value="AB_hydrolase_1"/>
</dbReference>
<proteinExistence type="predicted"/>
<dbReference type="PANTHER" id="PTHR43798:SF33">
    <property type="entry name" value="HYDROLASE, PUTATIVE (AFU_ORTHOLOGUE AFUA_2G14860)-RELATED"/>
    <property type="match status" value="1"/>
</dbReference>
<dbReference type="GO" id="GO:0017000">
    <property type="term" value="P:antibiotic biosynthetic process"/>
    <property type="evidence" value="ECO:0007669"/>
    <property type="project" value="UniProtKB-ARBA"/>
</dbReference>
<dbReference type="InterPro" id="IPR029058">
    <property type="entry name" value="AB_hydrolase_fold"/>
</dbReference>